<protein>
    <submittedName>
        <fullName evidence="7">SulP family inorganic anion transporter</fullName>
    </submittedName>
</protein>
<evidence type="ECO:0000256" key="3">
    <source>
        <dbReference type="ARBA" id="ARBA00022989"/>
    </source>
</evidence>
<reference evidence="8" key="1">
    <citation type="submission" date="2024-06" db="EMBL/GenBank/DDBJ databases">
        <title>Hwangdonia haimaensis gen. nov., sp. nov., a member of the family Flavobacteriaceae isolated from the haima cold seep.</title>
        <authorList>
            <person name="Li J."/>
        </authorList>
    </citation>
    <scope>NUCLEOTIDE SEQUENCE [LARGE SCALE GENOMIC DNA]</scope>
    <source>
        <strain evidence="8">SCSIO 19198</strain>
    </source>
</reference>
<feature type="transmembrane region" description="Helical" evidence="5">
    <location>
        <begin position="68"/>
        <end position="86"/>
    </location>
</feature>
<sequence length="737" mass="82308">MSPKKNNLRAFIKDLPKNIFSGFVVSLIALPLGLGLAMASDAPPIAGIITGVVGGIAVSILGGSHVTIVGLGNGMVGVTLVAITTLGLESAYVAIMCSGILLVLLGVFRMGALADFFPSSAIQGMLAAIGLIILGKQFHIMLAHRIQREDTIDYLFEIPFSINDAINYKNTGLIYAALAGILGLVIMLFYSKIRNKYLQLIPAPMWIVLLSIGFSYYFEFGLHEPNPIAKEYMISGIPTIQNIISDIPTPDFSNIWSFSFWGSVLGLTFISGIESLLSIKAVDKLDPEKRRSNVNRDLKGLGLATVGSGLLGGLNVVTVIARSSVNVNNGASNRSSNFFHAVFLVLFIVLFSTQLTRIPLPALMAILVYAGYKLASPRIVTKIFSIGKEQLIIFLVTLILTLKIGLITGIIAGVITTLIIHFIINKSVGLFFRNVLKPNVLMFKESGDDNNYYVSVKHFCSFLNYYRLKRQLDAVPENEDVIVDFSLCEFVDHTVMENMNSYQELFDKRGGHFDVIGLDMHDTDSKHPFALRRMLPVPRIIKNSLTRRQTNMEILAEDYHFDYHPKKEKEVSFLNQFQFFSTKHINHIYNKLEHRKNAISLFDIEFSEGELIAKEVVRSTMLHIELNHTIPKFTLDREGFLEKVSALAGFKDIDIENHDDFSDRFYLQGENEKAISAFFNDDVTHFFESNPYYHVESNGNSILIFGKERLASIKEIKALFDFGKRLKQTITTLPDKA</sequence>
<dbReference type="Pfam" id="PF00916">
    <property type="entry name" value="Sulfate_transp"/>
    <property type="match status" value="1"/>
</dbReference>
<accession>A0AA97ER62</accession>
<feature type="transmembrane region" description="Helical" evidence="5">
    <location>
        <begin position="124"/>
        <end position="146"/>
    </location>
</feature>
<evidence type="ECO:0000256" key="1">
    <source>
        <dbReference type="ARBA" id="ARBA00004141"/>
    </source>
</evidence>
<feature type="transmembrane region" description="Helical" evidence="5">
    <location>
        <begin position="300"/>
        <end position="321"/>
    </location>
</feature>
<evidence type="ECO:0000256" key="5">
    <source>
        <dbReference type="SAM" id="Phobius"/>
    </source>
</evidence>
<feature type="domain" description="SLC26A/SulP transporter" evidence="6">
    <location>
        <begin position="17"/>
        <end position="397"/>
    </location>
</feature>
<keyword evidence="3 5" id="KW-1133">Transmembrane helix</keyword>
<organism evidence="7 8">
    <name type="scientific">Hwangdonia lutea</name>
    <dbReference type="NCBI Taxonomy" id="3075823"/>
    <lineage>
        <taxon>Bacteria</taxon>
        <taxon>Pseudomonadati</taxon>
        <taxon>Bacteroidota</taxon>
        <taxon>Flavobacteriia</taxon>
        <taxon>Flavobacteriales</taxon>
        <taxon>Flavobacteriaceae</taxon>
        <taxon>Hwangdonia</taxon>
    </lineage>
</organism>
<proteinExistence type="predicted"/>
<dbReference type="GO" id="GO:0016020">
    <property type="term" value="C:membrane"/>
    <property type="evidence" value="ECO:0007669"/>
    <property type="project" value="UniProtKB-SubCell"/>
</dbReference>
<dbReference type="InterPro" id="IPR001902">
    <property type="entry name" value="SLC26A/SulP_fam"/>
</dbReference>
<feature type="transmembrane region" description="Helical" evidence="5">
    <location>
        <begin position="172"/>
        <end position="190"/>
    </location>
</feature>
<evidence type="ECO:0000259" key="6">
    <source>
        <dbReference type="Pfam" id="PF00916"/>
    </source>
</evidence>
<feature type="transmembrane region" description="Helical" evidence="5">
    <location>
        <begin position="20"/>
        <end position="39"/>
    </location>
</feature>
<feature type="transmembrane region" description="Helical" evidence="5">
    <location>
        <begin position="92"/>
        <end position="112"/>
    </location>
</feature>
<feature type="transmembrane region" description="Helical" evidence="5">
    <location>
        <begin position="197"/>
        <end position="218"/>
    </location>
</feature>
<dbReference type="InterPro" id="IPR011547">
    <property type="entry name" value="SLC26A/SulP_dom"/>
</dbReference>
<dbReference type="KEGG" id="hws:RNZ46_06920"/>
<feature type="transmembrane region" description="Helical" evidence="5">
    <location>
        <begin position="258"/>
        <end position="279"/>
    </location>
</feature>
<keyword evidence="4 5" id="KW-0472">Membrane</keyword>
<feature type="transmembrane region" description="Helical" evidence="5">
    <location>
        <begin position="45"/>
        <end position="61"/>
    </location>
</feature>
<dbReference type="Gene3D" id="3.30.750.24">
    <property type="entry name" value="STAS domain"/>
    <property type="match status" value="1"/>
</dbReference>
<dbReference type="PANTHER" id="PTHR11814">
    <property type="entry name" value="SULFATE TRANSPORTER"/>
    <property type="match status" value="1"/>
</dbReference>
<dbReference type="GO" id="GO:0055085">
    <property type="term" value="P:transmembrane transport"/>
    <property type="evidence" value="ECO:0007669"/>
    <property type="project" value="InterPro"/>
</dbReference>
<dbReference type="EMBL" id="CP136521">
    <property type="protein sequence ID" value="WOD44990.1"/>
    <property type="molecule type" value="Genomic_DNA"/>
</dbReference>
<evidence type="ECO:0000313" key="8">
    <source>
        <dbReference type="Proteomes" id="UP001302486"/>
    </source>
</evidence>
<dbReference type="InterPro" id="IPR036513">
    <property type="entry name" value="STAS_dom_sf"/>
</dbReference>
<keyword evidence="2 5" id="KW-0812">Transmembrane</keyword>
<gene>
    <name evidence="7" type="ORF">RNZ46_06920</name>
</gene>
<keyword evidence="8" id="KW-1185">Reference proteome</keyword>
<dbReference type="RefSeq" id="WP_316984647.1">
    <property type="nucleotide sequence ID" value="NZ_CP136521.1"/>
</dbReference>
<dbReference type="Proteomes" id="UP001302486">
    <property type="component" value="Chromosome"/>
</dbReference>
<feature type="transmembrane region" description="Helical" evidence="5">
    <location>
        <begin position="341"/>
        <end position="370"/>
    </location>
</feature>
<feature type="transmembrane region" description="Helical" evidence="5">
    <location>
        <begin position="391"/>
        <end position="424"/>
    </location>
</feature>
<evidence type="ECO:0000256" key="2">
    <source>
        <dbReference type="ARBA" id="ARBA00022692"/>
    </source>
</evidence>
<comment type="subcellular location">
    <subcellularLocation>
        <location evidence="1">Membrane</location>
        <topology evidence="1">Multi-pass membrane protein</topology>
    </subcellularLocation>
</comment>
<evidence type="ECO:0000256" key="4">
    <source>
        <dbReference type="ARBA" id="ARBA00023136"/>
    </source>
</evidence>
<name>A0AA97ER62_9FLAO</name>
<evidence type="ECO:0000313" key="7">
    <source>
        <dbReference type="EMBL" id="WOD44990.1"/>
    </source>
</evidence>
<dbReference type="AlphaFoldDB" id="A0AA97ER62"/>